<dbReference type="Pfam" id="PF00772">
    <property type="entry name" value="DnaB"/>
    <property type="match status" value="1"/>
</dbReference>
<proteinExistence type="predicted"/>
<feature type="domain" description="DNA helicase DnaB-like N-terminal" evidence="3">
    <location>
        <begin position="12"/>
        <end position="87"/>
    </location>
</feature>
<dbReference type="GO" id="GO:0006260">
    <property type="term" value="P:DNA replication"/>
    <property type="evidence" value="ECO:0007669"/>
    <property type="project" value="UniProtKB-KW"/>
</dbReference>
<protein>
    <recommendedName>
        <fullName evidence="3">DNA helicase DnaB-like N-terminal domain-containing protein</fullName>
    </recommendedName>
</protein>
<dbReference type="InterPro" id="IPR007693">
    <property type="entry name" value="DNA_helicase_DnaB-like_N"/>
</dbReference>
<accession>A0A0F9DDE0</accession>
<dbReference type="Gene3D" id="1.10.860.10">
    <property type="entry name" value="DNAb Helicase, Chain A"/>
    <property type="match status" value="1"/>
</dbReference>
<dbReference type="SUPFAM" id="SSF48024">
    <property type="entry name" value="N-terminal domain of DnaB helicase"/>
    <property type="match status" value="1"/>
</dbReference>
<dbReference type="InterPro" id="IPR036185">
    <property type="entry name" value="DNA_heli_DnaB-like_N_sf"/>
</dbReference>
<organism evidence="4">
    <name type="scientific">marine sediment metagenome</name>
    <dbReference type="NCBI Taxonomy" id="412755"/>
    <lineage>
        <taxon>unclassified sequences</taxon>
        <taxon>metagenomes</taxon>
        <taxon>ecological metagenomes</taxon>
    </lineage>
</organism>
<dbReference type="InterPro" id="IPR016136">
    <property type="entry name" value="DNA_helicase_N/primase_C"/>
</dbReference>
<evidence type="ECO:0000313" key="4">
    <source>
        <dbReference type="EMBL" id="KKL10013.1"/>
    </source>
</evidence>
<dbReference type="EMBL" id="LAZR01042236">
    <property type="protein sequence ID" value="KKL10013.1"/>
    <property type="molecule type" value="Genomic_DNA"/>
</dbReference>
<evidence type="ECO:0000259" key="3">
    <source>
        <dbReference type="Pfam" id="PF00772"/>
    </source>
</evidence>
<dbReference type="GO" id="GO:0003677">
    <property type="term" value="F:DNA binding"/>
    <property type="evidence" value="ECO:0007669"/>
    <property type="project" value="UniProtKB-KW"/>
</dbReference>
<keyword evidence="2" id="KW-0238">DNA-binding</keyword>
<dbReference type="GO" id="GO:0005524">
    <property type="term" value="F:ATP binding"/>
    <property type="evidence" value="ECO:0007669"/>
    <property type="project" value="InterPro"/>
</dbReference>
<dbReference type="AlphaFoldDB" id="A0A0F9DDE0"/>
<evidence type="ECO:0000256" key="2">
    <source>
        <dbReference type="ARBA" id="ARBA00023125"/>
    </source>
</evidence>
<keyword evidence="1" id="KW-0235">DNA replication</keyword>
<evidence type="ECO:0000256" key="1">
    <source>
        <dbReference type="ARBA" id="ARBA00022705"/>
    </source>
</evidence>
<reference evidence="4" key="1">
    <citation type="journal article" date="2015" name="Nature">
        <title>Complex archaea that bridge the gap between prokaryotes and eukaryotes.</title>
        <authorList>
            <person name="Spang A."/>
            <person name="Saw J.H."/>
            <person name="Jorgensen S.L."/>
            <person name="Zaremba-Niedzwiedzka K."/>
            <person name="Martijn J."/>
            <person name="Lind A.E."/>
            <person name="van Eijk R."/>
            <person name="Schleper C."/>
            <person name="Guy L."/>
            <person name="Ettema T.J."/>
        </authorList>
    </citation>
    <scope>NUCLEOTIDE SEQUENCE</scope>
</reference>
<comment type="caution">
    <text evidence="4">The sequence shown here is derived from an EMBL/GenBank/DDBJ whole genome shotgun (WGS) entry which is preliminary data.</text>
</comment>
<dbReference type="GO" id="GO:0003678">
    <property type="term" value="F:DNA helicase activity"/>
    <property type="evidence" value="ECO:0007669"/>
    <property type="project" value="InterPro"/>
</dbReference>
<gene>
    <name evidence="4" type="ORF">LCGC14_2560070</name>
</gene>
<sequence>MNADSQLLGCIAQERNVLGAVMLSGSLREVVAGVMEDSDWVSPDHLTIWKVLRDGKSTHVEAVIANLDAIRALDHIGGEPYVASCIGTMACVYVRFPESFDDCLRWLHECGRRRRDEGAVMTRAAAEVQDIRAGSKPHWWDEYEEA</sequence>
<name>A0A0F9DDE0_9ZZZZ</name>